<feature type="compositionally biased region" description="Polar residues" evidence="1">
    <location>
        <begin position="109"/>
        <end position="119"/>
    </location>
</feature>
<keyword evidence="3" id="KW-1185">Reference proteome</keyword>
<proteinExistence type="predicted"/>
<dbReference type="Proteomes" id="UP000230002">
    <property type="component" value="Unassembled WGS sequence"/>
</dbReference>
<gene>
    <name evidence="2" type="ORF">GSI_10321</name>
</gene>
<feature type="compositionally biased region" description="Low complexity" evidence="1">
    <location>
        <begin position="89"/>
        <end position="103"/>
    </location>
</feature>
<organism evidence="2 3">
    <name type="scientific">Ganoderma sinense ZZ0214-1</name>
    <dbReference type="NCBI Taxonomy" id="1077348"/>
    <lineage>
        <taxon>Eukaryota</taxon>
        <taxon>Fungi</taxon>
        <taxon>Dikarya</taxon>
        <taxon>Basidiomycota</taxon>
        <taxon>Agaricomycotina</taxon>
        <taxon>Agaricomycetes</taxon>
        <taxon>Polyporales</taxon>
        <taxon>Polyporaceae</taxon>
        <taxon>Ganoderma</taxon>
    </lineage>
</organism>
<evidence type="ECO:0000256" key="1">
    <source>
        <dbReference type="SAM" id="MobiDB-lite"/>
    </source>
</evidence>
<protein>
    <submittedName>
        <fullName evidence="2">Uncharacterized protein</fullName>
    </submittedName>
</protein>
<reference evidence="2 3" key="1">
    <citation type="journal article" date="2015" name="Sci. Rep.">
        <title>Chromosome-level genome map provides insights into diverse defense mechanisms in the medicinal fungus Ganoderma sinense.</title>
        <authorList>
            <person name="Zhu Y."/>
            <person name="Xu J."/>
            <person name="Sun C."/>
            <person name="Zhou S."/>
            <person name="Xu H."/>
            <person name="Nelson D.R."/>
            <person name="Qian J."/>
            <person name="Song J."/>
            <person name="Luo H."/>
            <person name="Xiang L."/>
            <person name="Li Y."/>
            <person name="Xu Z."/>
            <person name="Ji A."/>
            <person name="Wang L."/>
            <person name="Lu S."/>
            <person name="Hayward A."/>
            <person name="Sun W."/>
            <person name="Li X."/>
            <person name="Schwartz D.C."/>
            <person name="Wang Y."/>
            <person name="Chen S."/>
        </authorList>
    </citation>
    <scope>NUCLEOTIDE SEQUENCE [LARGE SCALE GENOMIC DNA]</scope>
    <source>
        <strain evidence="2 3">ZZ0214-1</strain>
    </source>
</reference>
<feature type="compositionally biased region" description="Basic residues" evidence="1">
    <location>
        <begin position="123"/>
        <end position="137"/>
    </location>
</feature>
<feature type="region of interest" description="Disordered" evidence="1">
    <location>
        <begin position="40"/>
        <end position="147"/>
    </location>
</feature>
<accession>A0A2G8S082</accession>
<comment type="caution">
    <text evidence="2">The sequence shown here is derived from an EMBL/GenBank/DDBJ whole genome shotgun (WGS) entry which is preliminary data.</text>
</comment>
<feature type="region of interest" description="Disordered" evidence="1">
    <location>
        <begin position="337"/>
        <end position="357"/>
    </location>
</feature>
<evidence type="ECO:0000313" key="2">
    <source>
        <dbReference type="EMBL" id="PIL27179.1"/>
    </source>
</evidence>
<evidence type="ECO:0000313" key="3">
    <source>
        <dbReference type="Proteomes" id="UP000230002"/>
    </source>
</evidence>
<sequence>MDLYWRPLSPPIIPPEHPYYSREDVRNASRHPLHIVAAGSYCPRPPSPPPLCVDPRDVDPGYGFPKTEEERSYYPLTLDYLSDPEPAESESSSSRASSATPSCSDDESVSISPTRSATALPSPKKKRTTQSPKKKVTSHPYGEKNKTTTDVWGRQLETCKLCGTRVQSDFYILNSPTRQPLKPYGPSHRLPGIDAPLSHAAISACGLFTGCSKVSQFPVLSSSPISHRHTRPAFRRVCEPQRGIVVVDGGTANRRRTHGGYVVTRGYQSGGEASLEAFHALSLPSASTPSQSPLPTRWSAAGVMVERIMCLDADGSLAQLKEGLRSKLTDEGCVEMSQTALSPPDTSATPESTSGVVDESDAGLLDVSTSDGEVRDTVILALDLLRHAFKLMPNIS</sequence>
<dbReference type="OrthoDB" id="3437960at2759"/>
<feature type="compositionally biased region" description="Polar residues" evidence="1">
    <location>
        <begin position="337"/>
        <end position="355"/>
    </location>
</feature>
<name>A0A2G8S082_9APHY</name>
<dbReference type="AlphaFoldDB" id="A0A2G8S082"/>
<dbReference type="EMBL" id="AYKW01000034">
    <property type="protein sequence ID" value="PIL27179.1"/>
    <property type="molecule type" value="Genomic_DNA"/>
</dbReference>
<feature type="compositionally biased region" description="Pro residues" evidence="1">
    <location>
        <begin position="43"/>
        <end position="52"/>
    </location>
</feature>